<dbReference type="Gene3D" id="3.40.630.30">
    <property type="match status" value="1"/>
</dbReference>
<protein>
    <submittedName>
        <fullName evidence="2">GCN5-related N-acetyltransferase</fullName>
    </submittedName>
</protein>
<feature type="domain" description="N-acetyltransferase" evidence="1">
    <location>
        <begin position="4"/>
        <end position="155"/>
    </location>
</feature>
<dbReference type="GO" id="GO:0016747">
    <property type="term" value="F:acyltransferase activity, transferring groups other than amino-acyl groups"/>
    <property type="evidence" value="ECO:0007669"/>
    <property type="project" value="InterPro"/>
</dbReference>
<dbReference type="CDD" id="cd04301">
    <property type="entry name" value="NAT_SF"/>
    <property type="match status" value="1"/>
</dbReference>
<accession>I3UCY4</accession>
<proteinExistence type="predicted"/>
<dbReference type="HOGENOM" id="CLU_081840_2_0_4"/>
<evidence type="ECO:0000259" key="1">
    <source>
        <dbReference type="PROSITE" id="PS51186"/>
    </source>
</evidence>
<dbReference type="PROSITE" id="PS51186">
    <property type="entry name" value="GNAT"/>
    <property type="match status" value="1"/>
</dbReference>
<dbReference type="EMBL" id="CP003555">
    <property type="protein sequence ID" value="AFK62872.1"/>
    <property type="molecule type" value="Genomic_DNA"/>
</dbReference>
<name>I3UCY4_ADVKW</name>
<organism evidence="2 3">
    <name type="scientific">Advenella kashmirensis (strain DSM 17095 / LMG 22695 / WT001)</name>
    <name type="common">Tetrathiobacter kashmirensis</name>
    <dbReference type="NCBI Taxonomy" id="1036672"/>
    <lineage>
        <taxon>Bacteria</taxon>
        <taxon>Pseudomonadati</taxon>
        <taxon>Pseudomonadota</taxon>
        <taxon>Betaproteobacteria</taxon>
        <taxon>Burkholderiales</taxon>
        <taxon>Alcaligenaceae</taxon>
    </lineage>
</organism>
<dbReference type="InterPro" id="IPR050276">
    <property type="entry name" value="MshD_Acetyltransferase"/>
</dbReference>
<dbReference type="PANTHER" id="PTHR43617">
    <property type="entry name" value="L-AMINO ACID N-ACETYLTRANSFERASE"/>
    <property type="match status" value="1"/>
</dbReference>
<dbReference type="STRING" id="1036672.TKWG_13950"/>
<reference evidence="3" key="2">
    <citation type="journal article" date="2013" name="PLoS ONE">
        <title>Genome implosion elicits host-confinement in Alcaligenaceae: evidence from the comparative genomics of Tetrathiobacter kashmirensis, a pathogen in the making.</title>
        <authorList>
            <person name="Ghosh W."/>
            <person name="Alam M."/>
            <person name="Roy C."/>
            <person name="Pyne P."/>
            <person name="George A."/>
            <person name="Chakraborty R."/>
            <person name="Majumder S."/>
            <person name="Agarwal A."/>
            <person name="Chakraborty S."/>
            <person name="Majumdar S."/>
            <person name="Gupta S.K."/>
        </authorList>
    </citation>
    <scope>NUCLEOTIDE SEQUENCE [LARGE SCALE GENOMIC DNA]</scope>
    <source>
        <strain evidence="3">WT001</strain>
    </source>
</reference>
<dbReference type="SUPFAM" id="SSF55729">
    <property type="entry name" value="Acyl-CoA N-acyltransferases (Nat)"/>
    <property type="match status" value="1"/>
</dbReference>
<keyword evidence="2" id="KW-0808">Transferase</keyword>
<dbReference type="Proteomes" id="UP000005267">
    <property type="component" value="Chromosome"/>
</dbReference>
<reference evidence="2 3" key="1">
    <citation type="journal article" date="2011" name="J. Bacteriol.">
        <title>Whole-genome shotgun sequencing of the sulfur-oxidizing chemoautotroph Tetrathiobacter kashmirensis.</title>
        <authorList>
            <person name="Ghosh W."/>
            <person name="George A."/>
            <person name="Agarwal A."/>
            <person name="Raj P."/>
            <person name="Alam M."/>
            <person name="Pyne P."/>
            <person name="Das Gupta S.K."/>
        </authorList>
    </citation>
    <scope>NUCLEOTIDE SEQUENCE [LARGE SCALE GENOMIC DNA]</scope>
    <source>
        <strain evidence="2 3">WT001</strain>
    </source>
</reference>
<dbReference type="KEGG" id="aka:TKWG_13950"/>
<dbReference type="InterPro" id="IPR000182">
    <property type="entry name" value="GNAT_dom"/>
</dbReference>
<evidence type="ECO:0000313" key="2">
    <source>
        <dbReference type="EMBL" id="AFK62872.1"/>
    </source>
</evidence>
<dbReference type="PANTHER" id="PTHR43617:SF2">
    <property type="entry name" value="UPF0039 PROTEIN SLL0451"/>
    <property type="match status" value="1"/>
</dbReference>
<sequence length="169" mass="18239">MLNITIRNEQPADVDTIAYVTKSAFESEQFASHTEQFIVNSLRHAKQLVVSLVALYEGTIVGHIALSPVGISSGEPGWYGLGPVSVLPQWQGQGVGTQLIRSALAQLQRMGARGCVVLGSPDFYGRFGFKANSSLVYADAPAQYFQAISFIGDMPLGQVSFHKAFEATE</sequence>
<dbReference type="InterPro" id="IPR016181">
    <property type="entry name" value="Acyl_CoA_acyltransferase"/>
</dbReference>
<dbReference type="Pfam" id="PF00583">
    <property type="entry name" value="Acetyltransf_1"/>
    <property type="match status" value="1"/>
</dbReference>
<gene>
    <name evidence="2" type="ordered locus">TKWG_13950</name>
</gene>
<keyword evidence="3" id="KW-1185">Reference proteome</keyword>
<dbReference type="AlphaFoldDB" id="I3UCY4"/>
<dbReference type="RefSeq" id="WP_014750963.1">
    <property type="nucleotide sequence ID" value="NC_017964.1"/>
</dbReference>
<evidence type="ECO:0000313" key="3">
    <source>
        <dbReference type="Proteomes" id="UP000005267"/>
    </source>
</evidence>